<dbReference type="NCBIfam" id="TIGR01175">
    <property type="entry name" value="pilM"/>
    <property type="match status" value="1"/>
</dbReference>
<dbReference type="GO" id="GO:0051301">
    <property type="term" value="P:cell division"/>
    <property type="evidence" value="ECO:0007669"/>
    <property type="project" value="InterPro"/>
</dbReference>
<name>Q1YS08_9GAMM</name>
<feature type="domain" description="SHS2" evidence="1">
    <location>
        <begin position="14"/>
        <end position="181"/>
    </location>
</feature>
<proteinExistence type="predicted"/>
<evidence type="ECO:0000259" key="1">
    <source>
        <dbReference type="SMART" id="SM00842"/>
    </source>
</evidence>
<dbReference type="OrthoDB" id="9773403at2"/>
<dbReference type="CDD" id="cd24049">
    <property type="entry name" value="ASKHA_NBD_PilM"/>
    <property type="match status" value="1"/>
</dbReference>
<keyword evidence="3" id="KW-1185">Reference proteome</keyword>
<dbReference type="HOGENOM" id="CLU_050686_1_0_6"/>
<dbReference type="InterPro" id="IPR050696">
    <property type="entry name" value="FtsA/MreB"/>
</dbReference>
<dbReference type="Gene3D" id="3.30.1490.300">
    <property type="match status" value="1"/>
</dbReference>
<dbReference type="PANTHER" id="PTHR32432:SF3">
    <property type="entry name" value="ETHANOLAMINE UTILIZATION PROTEIN EUTJ"/>
    <property type="match status" value="1"/>
</dbReference>
<dbReference type="SUPFAM" id="SSF53067">
    <property type="entry name" value="Actin-like ATPase domain"/>
    <property type="match status" value="2"/>
</dbReference>
<evidence type="ECO:0000313" key="3">
    <source>
        <dbReference type="Proteomes" id="UP000005555"/>
    </source>
</evidence>
<accession>Q1YS08</accession>
<dbReference type="EMBL" id="AAPI01000004">
    <property type="protein sequence ID" value="EAS46887.1"/>
    <property type="molecule type" value="Genomic_DNA"/>
</dbReference>
<gene>
    <name evidence="2" type="ORF">GB2207_04642</name>
</gene>
<reference evidence="2 3" key="1">
    <citation type="submission" date="2006-03" db="EMBL/GenBank/DDBJ databases">
        <authorList>
            <person name="Giovannoni S.J."/>
            <person name="Cho J.-C."/>
            <person name="Ferriera S."/>
            <person name="Johnson J."/>
            <person name="Kravitz S."/>
            <person name="Halpern A."/>
            <person name="Remington K."/>
            <person name="Beeson K."/>
            <person name="Tran B."/>
            <person name="Rogers Y.-H."/>
            <person name="Friedman R."/>
            <person name="Venter J.C."/>
        </authorList>
    </citation>
    <scope>NUCLEOTIDE SEQUENCE [LARGE SCALE GENOMIC DNA]</scope>
    <source>
        <strain evidence="2 3">HTCC2207</strain>
    </source>
</reference>
<dbReference type="InterPro" id="IPR005883">
    <property type="entry name" value="PilM"/>
</dbReference>
<dbReference type="eggNOG" id="COG4972">
    <property type="taxonomic scope" value="Bacteria"/>
</dbReference>
<dbReference type="STRING" id="314287.GB2207_04642"/>
<comment type="caution">
    <text evidence="2">The sequence shown here is derived from an EMBL/GenBank/DDBJ whole genome shotgun (WGS) entry which is preliminary data.</text>
</comment>
<dbReference type="AlphaFoldDB" id="Q1YS08"/>
<dbReference type="SMART" id="SM00842">
    <property type="entry name" value="FtsA"/>
    <property type="match status" value="1"/>
</dbReference>
<dbReference type="PIRSF" id="PIRSF019169">
    <property type="entry name" value="PilM"/>
    <property type="match status" value="1"/>
</dbReference>
<dbReference type="Gene3D" id="3.30.420.40">
    <property type="match status" value="2"/>
</dbReference>
<dbReference type="InterPro" id="IPR003494">
    <property type="entry name" value="SHS2_FtsA"/>
</dbReference>
<dbReference type="PANTHER" id="PTHR32432">
    <property type="entry name" value="CELL DIVISION PROTEIN FTSA-RELATED"/>
    <property type="match status" value="1"/>
</dbReference>
<organism evidence="2 3">
    <name type="scientific">gamma proteobacterium HTCC2207</name>
    <dbReference type="NCBI Taxonomy" id="314287"/>
    <lineage>
        <taxon>Bacteria</taxon>
        <taxon>Pseudomonadati</taxon>
        <taxon>Pseudomonadota</taxon>
        <taxon>Gammaproteobacteria</taxon>
        <taxon>Cellvibrionales</taxon>
        <taxon>Porticoccaceae</taxon>
        <taxon>SAR92 clade</taxon>
    </lineage>
</organism>
<dbReference type="Pfam" id="PF11104">
    <property type="entry name" value="PilM_2"/>
    <property type="match status" value="1"/>
</dbReference>
<dbReference type="InterPro" id="IPR043129">
    <property type="entry name" value="ATPase_NBD"/>
</dbReference>
<sequence length="355" mass="39056">MEFFDFFTKPSKAMLGLDISSSAVKLIELSKTGGSFKVEAYRVLPLPPNTIVDKNIADLDALSETITAVVKRSGSKLTDIVAAVSSSSVITKEIELPAGLTELQMEMQIEVEADQYIPYPMEEVAFDFDVLGEAENNPDLVRVLLAACRQENVEHRRLALEMAGFNPKVIDVESFAVERAYKLIEGQLDEVSDQVVAIADIGASVFSFTVLVDGKIIYSREQQFGGKQLTEEIQRRYGLSWEEAGEAKRKGGLPEDYATEVLAPFKESLVQHITRSLQFFYSSSHFNYVDQLFLAGGVSALERLVDEVEQVIGLPTAVANPFANMQLHKSINSTALANDAPAMLLAVGLAMRSFE</sequence>
<evidence type="ECO:0000313" key="2">
    <source>
        <dbReference type="EMBL" id="EAS46887.1"/>
    </source>
</evidence>
<protein>
    <submittedName>
        <fullName evidence="2">Type 4 fimbrial biogenesis protein PilM</fullName>
    </submittedName>
</protein>
<dbReference type="Proteomes" id="UP000005555">
    <property type="component" value="Unassembled WGS sequence"/>
</dbReference>